<accession>A0A3S8UCH9</accession>
<dbReference type="Gene3D" id="3.40.1110.10">
    <property type="entry name" value="Calcium-transporting ATPase, cytoplasmic domain N"/>
    <property type="match status" value="1"/>
</dbReference>
<dbReference type="InterPro" id="IPR044492">
    <property type="entry name" value="P_typ_ATPase_HD_dom"/>
</dbReference>
<sequence length="825" mass="85562">MNIQTLHHATADLGRIVIDVDGMTCASCVGRVERALQAVPGVKTAAVNLATERAEIIGSGLDRSALVKAIEDAGYDVPTRPIDIVIEGMTCASCVARVERALKTVPGVTVANVNLATERATVTGTADLAALIGAIADAGYEARAAAETAIMSEESAAKKTAEEAALRRDVLFAAALTLPVFVLEMGSHLFLWVHMAVMNSIGMQNSWYIQFALTTVVLLGPGLRFYRKGFPALARLAPDMNSLVAVGTLAAFGYSLVATFAPGVLPLGTQNVYFEAAAVIVTLILLGRLLEARAKGRTSEAIKRLVGLQAKTARVLRNGGLVEVPVAEVRPGDIVEVRPGERVPVDGEVTTGASWIDESMISGEPLPVEKAPGSTVTGGTVNQTGAFNFRATAVGEATMLAQIIRMVEAAQGGKLPIQALVDRVTMWFVPVVMAIAVLTFAVWLILGPDPALTFGLVNAVAVLIIACPCAMGLATPTSIMVGTGRGAEMGVLFRKGEALQALQTVKVVAFDKTGTLTEGKPRLTDMALAPGFARAAVLAVVAAVEAKSEHPIARAIVAAAEAEGLILPEVTTFDSVTGFGVTAAAGGQRVDVGADRYMVKLGLDVSRFGDTATRLGDEGKSPLYAAIDGKLAAIIAVADPIKETTPQAIQALHLLGLKVALITGDNSRTANAIARQLGIDEVVAEVLPDGKVAAVKRLKALGALAYVGDGINDAPALAEADVGLAVGTGTDIAIEAADVVLMSGRLTAVSDAIALSKATMRNIRQNLFWAFIYNALLIPVAAGALWPAFGILLSPIFAAAAMALSSVFVLGNALRLRRFAPSIAA</sequence>
<evidence type="ECO:0000256" key="9">
    <source>
        <dbReference type="ARBA" id="ARBA00022741"/>
    </source>
</evidence>
<evidence type="ECO:0000256" key="1">
    <source>
        <dbReference type="ARBA" id="ARBA00004651"/>
    </source>
</evidence>
<evidence type="ECO:0000256" key="7">
    <source>
        <dbReference type="ARBA" id="ARBA00022723"/>
    </source>
</evidence>
<feature type="domain" description="HMA" evidence="19">
    <location>
        <begin position="14"/>
        <end position="78"/>
    </location>
</feature>
<evidence type="ECO:0000256" key="6">
    <source>
        <dbReference type="ARBA" id="ARBA00022692"/>
    </source>
</evidence>
<evidence type="ECO:0000256" key="17">
    <source>
        <dbReference type="ARBA" id="ARBA00023136"/>
    </source>
</evidence>
<dbReference type="NCBIfam" id="TIGR00003">
    <property type="entry name" value="copper ion binding protein"/>
    <property type="match status" value="2"/>
</dbReference>
<dbReference type="InterPro" id="IPR023298">
    <property type="entry name" value="ATPase_P-typ_TM_dom_sf"/>
</dbReference>
<keyword evidence="5 18" id="KW-1003">Cell membrane</keyword>
<dbReference type="PROSITE" id="PS50846">
    <property type="entry name" value="HMA_2"/>
    <property type="match status" value="2"/>
</dbReference>
<evidence type="ECO:0000256" key="5">
    <source>
        <dbReference type="ARBA" id="ARBA00022475"/>
    </source>
</evidence>
<keyword evidence="11 18" id="KW-0067">ATP-binding</keyword>
<dbReference type="SFLD" id="SFLDS00003">
    <property type="entry name" value="Haloacid_Dehalogenase"/>
    <property type="match status" value="1"/>
</dbReference>
<keyword evidence="21" id="KW-1185">Reference proteome</keyword>
<evidence type="ECO:0000313" key="20">
    <source>
        <dbReference type="EMBL" id="AZL61309.1"/>
    </source>
</evidence>
<dbReference type="SFLD" id="SFLDF00027">
    <property type="entry name" value="p-type_atpase"/>
    <property type="match status" value="1"/>
</dbReference>
<evidence type="ECO:0000256" key="2">
    <source>
        <dbReference type="ARBA" id="ARBA00006024"/>
    </source>
</evidence>
<dbReference type="EMBL" id="CP034329">
    <property type="protein sequence ID" value="AZL61309.1"/>
    <property type="molecule type" value="Genomic_DNA"/>
</dbReference>
<dbReference type="InterPro" id="IPR036163">
    <property type="entry name" value="HMA_dom_sf"/>
</dbReference>
<keyword evidence="16" id="KW-0406">Ion transport</keyword>
<keyword evidence="20" id="KW-0614">Plasmid</keyword>
<dbReference type="NCBIfam" id="TIGR01494">
    <property type="entry name" value="ATPase_P-type"/>
    <property type="match status" value="1"/>
</dbReference>
<dbReference type="Pfam" id="PF00122">
    <property type="entry name" value="E1-E2_ATPase"/>
    <property type="match status" value="1"/>
</dbReference>
<feature type="transmembrane region" description="Helical" evidence="18">
    <location>
        <begin position="767"/>
        <end position="786"/>
    </location>
</feature>
<gene>
    <name evidence="20" type="ORF">EI545_20340</name>
</gene>
<dbReference type="Gene3D" id="2.70.150.10">
    <property type="entry name" value="Calcium-transporting ATPase, cytoplasmic transduction domain A"/>
    <property type="match status" value="1"/>
</dbReference>
<dbReference type="OrthoDB" id="9807843at2"/>
<dbReference type="NCBIfam" id="TIGR01511">
    <property type="entry name" value="ATPase-IB1_Cu"/>
    <property type="match status" value="1"/>
</dbReference>
<dbReference type="FunFam" id="3.30.70.100:FF:000005">
    <property type="entry name" value="Copper-exporting P-type ATPase A"/>
    <property type="match status" value="2"/>
</dbReference>
<dbReference type="InterPro" id="IPR018303">
    <property type="entry name" value="ATPase_P-typ_P_site"/>
</dbReference>
<dbReference type="InterPro" id="IPR006122">
    <property type="entry name" value="HMA_Cu_ion-bd"/>
</dbReference>
<dbReference type="InterPro" id="IPR023299">
    <property type="entry name" value="ATPase_P-typ_cyto_dom_N"/>
</dbReference>
<dbReference type="NCBIfam" id="TIGR01525">
    <property type="entry name" value="ATPase-IB_hvy"/>
    <property type="match status" value="1"/>
</dbReference>
<dbReference type="RefSeq" id="WP_125327778.1">
    <property type="nucleotide sequence ID" value="NZ_CP034329.1"/>
</dbReference>
<dbReference type="CDD" id="cd00371">
    <property type="entry name" value="HMA"/>
    <property type="match status" value="2"/>
</dbReference>
<dbReference type="SUPFAM" id="SSF81665">
    <property type="entry name" value="Calcium ATPase, transmembrane domain M"/>
    <property type="match status" value="1"/>
</dbReference>
<dbReference type="GO" id="GO:0043682">
    <property type="term" value="F:P-type divalent copper transporter activity"/>
    <property type="evidence" value="ECO:0007669"/>
    <property type="project" value="TreeGrafter"/>
</dbReference>
<name>A0A3S8UCH9_9RHOB</name>
<keyword evidence="10" id="KW-0187">Copper transport</keyword>
<reference evidence="20 21" key="1">
    <citation type="submission" date="2018-12" db="EMBL/GenBank/DDBJ databases">
        <title>Complete genome sequencing of Tabrizicola sp. K13M18.</title>
        <authorList>
            <person name="Bae J.-W."/>
        </authorList>
    </citation>
    <scope>NUCLEOTIDE SEQUENCE [LARGE SCALE GENOMIC DNA]</scope>
    <source>
        <strain evidence="20 21">K13M18</strain>
        <plasmid evidence="20 21">unnamed1</plasmid>
    </source>
</reference>
<dbReference type="PRINTS" id="PR00943">
    <property type="entry name" value="CUATPASE"/>
</dbReference>
<dbReference type="InterPro" id="IPR027256">
    <property type="entry name" value="P-typ_ATPase_IB"/>
</dbReference>
<comment type="subcellular location">
    <subcellularLocation>
        <location evidence="1">Cell membrane</location>
        <topology evidence="1">Multi-pass membrane protein</topology>
    </subcellularLocation>
</comment>
<dbReference type="Pfam" id="PF00403">
    <property type="entry name" value="HMA"/>
    <property type="match status" value="2"/>
</dbReference>
<dbReference type="GO" id="GO:0140581">
    <property type="term" value="F:P-type monovalent copper transporter activity"/>
    <property type="evidence" value="ECO:0007669"/>
    <property type="project" value="UniProtKB-EC"/>
</dbReference>
<dbReference type="SUPFAM" id="SSF55008">
    <property type="entry name" value="HMA, heavy metal-associated domain"/>
    <property type="match status" value="2"/>
</dbReference>
<evidence type="ECO:0000256" key="13">
    <source>
        <dbReference type="ARBA" id="ARBA00022967"/>
    </source>
</evidence>
<organism evidence="20 21">
    <name type="scientific">Tabrizicola piscis</name>
    <dbReference type="NCBI Taxonomy" id="2494374"/>
    <lineage>
        <taxon>Bacteria</taxon>
        <taxon>Pseudomonadati</taxon>
        <taxon>Pseudomonadota</taxon>
        <taxon>Alphaproteobacteria</taxon>
        <taxon>Rhodobacterales</taxon>
        <taxon>Paracoccaceae</taxon>
        <taxon>Tabrizicola</taxon>
    </lineage>
</organism>
<feature type="transmembrane region" description="Helical" evidence="18">
    <location>
        <begin position="792"/>
        <end position="814"/>
    </location>
</feature>
<comment type="similarity">
    <text evidence="2 18">Belongs to the cation transport ATPase (P-type) (TC 3.A.3) family. Type IB subfamily.</text>
</comment>
<dbReference type="InterPro" id="IPR059000">
    <property type="entry name" value="ATPase_P-type_domA"/>
</dbReference>
<dbReference type="Gene3D" id="3.40.50.1000">
    <property type="entry name" value="HAD superfamily/HAD-like"/>
    <property type="match status" value="1"/>
</dbReference>
<dbReference type="PANTHER" id="PTHR43520">
    <property type="entry name" value="ATP7, ISOFORM B"/>
    <property type="match status" value="1"/>
</dbReference>
<evidence type="ECO:0000256" key="16">
    <source>
        <dbReference type="ARBA" id="ARBA00023065"/>
    </source>
</evidence>
<dbReference type="GO" id="GO:0055070">
    <property type="term" value="P:copper ion homeostasis"/>
    <property type="evidence" value="ECO:0007669"/>
    <property type="project" value="TreeGrafter"/>
</dbReference>
<keyword evidence="15" id="KW-0186">Copper</keyword>
<proteinExistence type="inferred from homology"/>
<feature type="transmembrane region" description="Helical" evidence="18">
    <location>
        <begin position="271"/>
        <end position="290"/>
    </location>
</feature>
<dbReference type="CDD" id="cd02094">
    <property type="entry name" value="P-type_ATPase_Cu-like"/>
    <property type="match status" value="1"/>
</dbReference>
<dbReference type="SUPFAM" id="SSF56784">
    <property type="entry name" value="HAD-like"/>
    <property type="match status" value="1"/>
</dbReference>
<dbReference type="GO" id="GO:0005886">
    <property type="term" value="C:plasma membrane"/>
    <property type="evidence" value="ECO:0007669"/>
    <property type="project" value="UniProtKB-SubCell"/>
</dbReference>
<evidence type="ECO:0000313" key="21">
    <source>
        <dbReference type="Proteomes" id="UP000282002"/>
    </source>
</evidence>
<evidence type="ECO:0000256" key="3">
    <source>
        <dbReference type="ARBA" id="ARBA00012517"/>
    </source>
</evidence>
<evidence type="ECO:0000256" key="10">
    <source>
        <dbReference type="ARBA" id="ARBA00022796"/>
    </source>
</evidence>
<feature type="transmembrane region" description="Helical" evidence="18">
    <location>
        <begin position="243"/>
        <end position="265"/>
    </location>
</feature>
<keyword evidence="6 18" id="KW-0812">Transmembrane</keyword>
<feature type="domain" description="HMA" evidence="19">
    <location>
        <begin position="80"/>
        <end position="143"/>
    </location>
</feature>
<dbReference type="Proteomes" id="UP000282002">
    <property type="component" value="Plasmid unnamed1"/>
</dbReference>
<dbReference type="PROSITE" id="PS01047">
    <property type="entry name" value="HMA_1"/>
    <property type="match status" value="2"/>
</dbReference>
<evidence type="ECO:0000256" key="15">
    <source>
        <dbReference type="ARBA" id="ARBA00023008"/>
    </source>
</evidence>
<evidence type="ECO:0000256" key="11">
    <source>
        <dbReference type="ARBA" id="ARBA00022840"/>
    </source>
</evidence>
<feature type="transmembrane region" description="Helical" evidence="18">
    <location>
        <begin position="207"/>
        <end position="223"/>
    </location>
</feature>
<protein>
    <recommendedName>
        <fullName evidence="3">P-type Cu(+) transporter</fullName>
        <ecNumber evidence="3">7.2.2.8</ecNumber>
    </recommendedName>
</protein>
<feature type="transmembrane region" description="Helical" evidence="18">
    <location>
        <begin position="424"/>
        <end position="446"/>
    </location>
</feature>
<geneLocation type="plasmid" evidence="20">
    <name>unnamed1</name>
</geneLocation>
<dbReference type="GO" id="GO:0005524">
    <property type="term" value="F:ATP binding"/>
    <property type="evidence" value="ECO:0007669"/>
    <property type="project" value="UniProtKB-UniRule"/>
</dbReference>
<keyword evidence="17 18" id="KW-0472">Membrane</keyword>
<dbReference type="EC" id="7.2.2.8" evidence="3"/>
<keyword evidence="14 18" id="KW-1133">Transmembrane helix</keyword>
<dbReference type="GO" id="GO:0005507">
    <property type="term" value="F:copper ion binding"/>
    <property type="evidence" value="ECO:0007669"/>
    <property type="project" value="InterPro"/>
</dbReference>
<dbReference type="AlphaFoldDB" id="A0A3S8UCH9"/>
<dbReference type="InterPro" id="IPR001757">
    <property type="entry name" value="P_typ_ATPase"/>
</dbReference>
<dbReference type="SFLD" id="SFLDG00002">
    <property type="entry name" value="C1.7:_P-type_atpase_like"/>
    <property type="match status" value="1"/>
</dbReference>
<evidence type="ECO:0000256" key="4">
    <source>
        <dbReference type="ARBA" id="ARBA00022448"/>
    </source>
</evidence>
<dbReference type="FunFam" id="2.70.150.10:FF:000020">
    <property type="entry name" value="Copper-exporting P-type ATPase A"/>
    <property type="match status" value="1"/>
</dbReference>
<evidence type="ECO:0000259" key="19">
    <source>
        <dbReference type="PROSITE" id="PS50846"/>
    </source>
</evidence>
<dbReference type="Gene3D" id="3.30.70.100">
    <property type="match status" value="2"/>
</dbReference>
<dbReference type="PRINTS" id="PR00119">
    <property type="entry name" value="CATATPASE"/>
</dbReference>
<keyword evidence="8" id="KW-0677">Repeat</keyword>
<feature type="transmembrane region" description="Helical" evidence="18">
    <location>
        <begin position="452"/>
        <end position="475"/>
    </location>
</feature>
<dbReference type="PROSITE" id="PS00154">
    <property type="entry name" value="ATPASE_E1_E2"/>
    <property type="match status" value="1"/>
</dbReference>
<dbReference type="PANTHER" id="PTHR43520:SF8">
    <property type="entry name" value="P-TYPE CU(+) TRANSPORTER"/>
    <property type="match status" value="1"/>
</dbReference>
<evidence type="ECO:0000256" key="8">
    <source>
        <dbReference type="ARBA" id="ARBA00022737"/>
    </source>
</evidence>
<keyword evidence="9 18" id="KW-0547">Nucleotide-binding</keyword>
<dbReference type="GO" id="GO:0016887">
    <property type="term" value="F:ATP hydrolysis activity"/>
    <property type="evidence" value="ECO:0007669"/>
    <property type="project" value="InterPro"/>
</dbReference>
<dbReference type="InterPro" id="IPR017969">
    <property type="entry name" value="Heavy-metal-associated_CS"/>
</dbReference>
<keyword evidence="12" id="KW-0460">Magnesium</keyword>
<dbReference type="InterPro" id="IPR023214">
    <property type="entry name" value="HAD_sf"/>
</dbReference>
<evidence type="ECO:0000256" key="18">
    <source>
        <dbReference type="RuleBase" id="RU362081"/>
    </source>
</evidence>
<keyword evidence="13" id="KW-1278">Translocase</keyword>
<feature type="transmembrane region" description="Helical" evidence="18">
    <location>
        <begin position="170"/>
        <end position="195"/>
    </location>
</feature>
<dbReference type="KEGG" id="taw:EI545_20340"/>
<dbReference type="Pfam" id="PF00702">
    <property type="entry name" value="Hydrolase"/>
    <property type="match status" value="1"/>
</dbReference>
<keyword evidence="4" id="KW-0813">Transport</keyword>
<keyword evidence="7 18" id="KW-0479">Metal-binding</keyword>
<evidence type="ECO:0000256" key="12">
    <source>
        <dbReference type="ARBA" id="ARBA00022842"/>
    </source>
</evidence>
<evidence type="ECO:0000256" key="14">
    <source>
        <dbReference type="ARBA" id="ARBA00022989"/>
    </source>
</evidence>
<dbReference type="InterPro" id="IPR036412">
    <property type="entry name" value="HAD-like_sf"/>
</dbReference>
<dbReference type="InterPro" id="IPR008250">
    <property type="entry name" value="ATPase_P-typ_transduc_dom_A_sf"/>
</dbReference>
<dbReference type="GO" id="GO:0060003">
    <property type="term" value="P:copper ion export"/>
    <property type="evidence" value="ECO:0007669"/>
    <property type="project" value="UniProtKB-ARBA"/>
</dbReference>
<dbReference type="SUPFAM" id="SSF81653">
    <property type="entry name" value="Calcium ATPase, transduction domain A"/>
    <property type="match status" value="1"/>
</dbReference>
<dbReference type="InterPro" id="IPR006121">
    <property type="entry name" value="HMA_dom"/>
</dbReference>